<dbReference type="GeneID" id="26813075"/>
<dbReference type="OrthoDB" id="408631at2759"/>
<dbReference type="AlphaFoldDB" id="A0A0L1IL51"/>
<organism evidence="2 3">
    <name type="scientific">Aspergillus nomiae NRRL (strain ATCC 15546 / NRRL 13137 / CBS 260.88 / M93)</name>
    <dbReference type="NCBI Taxonomy" id="1509407"/>
    <lineage>
        <taxon>Eukaryota</taxon>
        <taxon>Fungi</taxon>
        <taxon>Dikarya</taxon>
        <taxon>Ascomycota</taxon>
        <taxon>Pezizomycotina</taxon>
        <taxon>Eurotiomycetes</taxon>
        <taxon>Eurotiomycetidae</taxon>
        <taxon>Eurotiales</taxon>
        <taxon>Aspergillaceae</taxon>
        <taxon>Aspergillus</taxon>
        <taxon>Aspergillus subgen. Circumdati</taxon>
    </lineage>
</organism>
<dbReference type="EMBL" id="JNOM01000639">
    <property type="protein sequence ID" value="KNG80304.1"/>
    <property type="molecule type" value="Genomic_DNA"/>
</dbReference>
<dbReference type="PANTHER" id="PTHR23024:SF166">
    <property type="entry name" value="ALPHA_BETA HYDROLASE FOLD-3 DOMAIN-CONTAINING PROTEIN-RELATED"/>
    <property type="match status" value="1"/>
</dbReference>
<comment type="caution">
    <text evidence="2">The sequence shown here is derived from an EMBL/GenBank/DDBJ whole genome shotgun (WGS) entry which is preliminary data.</text>
</comment>
<dbReference type="SUPFAM" id="SSF53474">
    <property type="entry name" value="alpha/beta-Hydrolases"/>
    <property type="match status" value="1"/>
</dbReference>
<keyword evidence="3" id="KW-1185">Reference proteome</keyword>
<gene>
    <name evidence="2" type="ORF">ANOM_011271</name>
</gene>
<dbReference type="Pfam" id="PF07859">
    <property type="entry name" value="Abhydrolase_3"/>
    <property type="match status" value="1"/>
</dbReference>
<dbReference type="Gene3D" id="3.40.50.1820">
    <property type="entry name" value="alpha/beta hydrolase"/>
    <property type="match status" value="1"/>
</dbReference>
<evidence type="ECO:0000313" key="2">
    <source>
        <dbReference type="EMBL" id="KNG80304.1"/>
    </source>
</evidence>
<dbReference type="InterPro" id="IPR050466">
    <property type="entry name" value="Carboxylest/Gibb_receptor"/>
</dbReference>
<dbReference type="PANTHER" id="PTHR23024">
    <property type="entry name" value="ARYLACETAMIDE DEACETYLASE"/>
    <property type="match status" value="1"/>
</dbReference>
<evidence type="ECO:0000313" key="3">
    <source>
        <dbReference type="Proteomes" id="UP000037505"/>
    </source>
</evidence>
<sequence>MEALIADSWLKVENAMGQRPQLTGDVYAMRAQYKALADQANAARDLSPNITVEDKTITSQLTVRTYTPTLDQEGSSPLPVGLYFHGGGLCCGDLDSEDTFCREVAERLPCIIVSVGYRLAPEFRVPAQVDDAMEAWDWAYNNATYLNGDQTRYFTIGQSAGGTIALAVVRRLVFLGREREVRGIAAIVPFAVHPEAVPARYVDRYRAFEEFGDGPVNTKQAMSLFYGWWHNSLH</sequence>
<dbReference type="STRING" id="1509407.A0A0L1IL51"/>
<name>A0A0L1IL51_ASPN3</name>
<accession>A0A0L1IL51</accession>
<feature type="domain" description="Alpha/beta hydrolase fold-3" evidence="1">
    <location>
        <begin position="82"/>
        <end position="226"/>
    </location>
</feature>
<dbReference type="RefSeq" id="XP_015401227.1">
    <property type="nucleotide sequence ID" value="XM_015556527.1"/>
</dbReference>
<protein>
    <recommendedName>
        <fullName evidence="1">Alpha/beta hydrolase fold-3 domain-containing protein</fullName>
    </recommendedName>
</protein>
<dbReference type="InterPro" id="IPR029058">
    <property type="entry name" value="AB_hydrolase_fold"/>
</dbReference>
<dbReference type="GO" id="GO:0016787">
    <property type="term" value="F:hydrolase activity"/>
    <property type="evidence" value="ECO:0007669"/>
    <property type="project" value="InterPro"/>
</dbReference>
<dbReference type="Proteomes" id="UP000037505">
    <property type="component" value="Unassembled WGS sequence"/>
</dbReference>
<proteinExistence type="predicted"/>
<evidence type="ECO:0000259" key="1">
    <source>
        <dbReference type="Pfam" id="PF07859"/>
    </source>
</evidence>
<dbReference type="InterPro" id="IPR013094">
    <property type="entry name" value="AB_hydrolase_3"/>
</dbReference>
<reference evidence="2 3" key="1">
    <citation type="submission" date="2014-06" db="EMBL/GenBank/DDBJ databases">
        <title>The Genome of the Aflatoxigenic Filamentous Fungus Aspergillus nomius.</title>
        <authorList>
            <person name="Moore M.G."/>
            <person name="Shannon B.M."/>
            <person name="Brian M.M."/>
        </authorList>
    </citation>
    <scope>NUCLEOTIDE SEQUENCE [LARGE SCALE GENOMIC DNA]</scope>
    <source>
        <strain evidence="2 3">NRRL 13137</strain>
    </source>
</reference>